<comment type="caution">
    <text evidence="2">The sequence shown here is derived from an EMBL/GenBank/DDBJ whole genome shotgun (WGS) entry which is preliminary data.</text>
</comment>
<keyword evidence="3" id="KW-1185">Reference proteome</keyword>
<sequence>MSFQLETAYIGLESPDPARIGAYLTDVIGLMPAEPLADGSLAWRVDGKAHRVFARQGARADAICTGFEARDERAFDRICTSLRGAGATLTEGDAATLRARRVRALVRCDTPWRVPLEVVLGLEQARTPFASAAFPNGFVTQGQGFGHFVFAVNDKADYEAARHLALQGLGMGLSDWLRMPLGPGAEMHVSFLHCNPRHHSLAIALVPAPELPQRLHHVNFEVSQVVDVGTAFERALRSGTRITNTMGQHANDRMVSFYSASPDGWQVEIGATGKVVHEDWTGAQEYDRISEWGHQPPQVLGELLGVAAA</sequence>
<evidence type="ECO:0000259" key="1">
    <source>
        <dbReference type="PROSITE" id="PS51819"/>
    </source>
</evidence>
<dbReference type="PROSITE" id="PS51819">
    <property type="entry name" value="VOC"/>
    <property type="match status" value="1"/>
</dbReference>
<dbReference type="RefSeq" id="WP_201685012.1">
    <property type="nucleotide sequence ID" value="NZ_JAEQNA010000006.1"/>
</dbReference>
<dbReference type="InterPro" id="IPR029068">
    <property type="entry name" value="Glyas_Bleomycin-R_OHBP_Dase"/>
</dbReference>
<feature type="domain" description="VOC" evidence="1">
    <location>
        <begin position="144"/>
        <end position="272"/>
    </location>
</feature>
<dbReference type="Pfam" id="PF00903">
    <property type="entry name" value="Glyoxalase"/>
    <property type="match status" value="1"/>
</dbReference>
<evidence type="ECO:0000313" key="2">
    <source>
        <dbReference type="EMBL" id="MBL0421933.1"/>
    </source>
</evidence>
<proteinExistence type="predicted"/>
<organism evidence="2 3">
    <name type="scientific">Ramlibacter aurantiacus</name>
    <dbReference type="NCBI Taxonomy" id="2801330"/>
    <lineage>
        <taxon>Bacteria</taxon>
        <taxon>Pseudomonadati</taxon>
        <taxon>Pseudomonadota</taxon>
        <taxon>Betaproteobacteria</taxon>
        <taxon>Burkholderiales</taxon>
        <taxon>Comamonadaceae</taxon>
        <taxon>Ramlibacter</taxon>
    </lineage>
</organism>
<dbReference type="CDD" id="cd07237">
    <property type="entry name" value="BphC1-RGP6_C_like"/>
    <property type="match status" value="1"/>
</dbReference>
<dbReference type="Proteomes" id="UP000613011">
    <property type="component" value="Unassembled WGS sequence"/>
</dbReference>
<dbReference type="InterPro" id="IPR037523">
    <property type="entry name" value="VOC_core"/>
</dbReference>
<gene>
    <name evidence="2" type="ORF">JI739_16405</name>
</gene>
<protein>
    <submittedName>
        <fullName evidence="2">VOC family protein</fullName>
    </submittedName>
</protein>
<name>A0A936ZKL6_9BURK</name>
<evidence type="ECO:0000313" key="3">
    <source>
        <dbReference type="Proteomes" id="UP000613011"/>
    </source>
</evidence>
<dbReference type="InterPro" id="IPR004360">
    <property type="entry name" value="Glyas_Fos-R_dOase_dom"/>
</dbReference>
<accession>A0A936ZKL6</accession>
<dbReference type="EMBL" id="JAEQNA010000006">
    <property type="protein sequence ID" value="MBL0421933.1"/>
    <property type="molecule type" value="Genomic_DNA"/>
</dbReference>
<dbReference type="AlphaFoldDB" id="A0A936ZKL6"/>
<dbReference type="Gene3D" id="3.10.180.10">
    <property type="entry name" value="2,3-Dihydroxybiphenyl 1,2-Dioxygenase, domain 1"/>
    <property type="match status" value="2"/>
</dbReference>
<dbReference type="SUPFAM" id="SSF54593">
    <property type="entry name" value="Glyoxalase/Bleomycin resistance protein/Dihydroxybiphenyl dioxygenase"/>
    <property type="match status" value="2"/>
</dbReference>
<reference evidence="2" key="1">
    <citation type="submission" date="2021-01" db="EMBL/GenBank/DDBJ databases">
        <title>Ramlibacter sp. strain AW1 16S ribosomal RNA gene Genome sequencing and assembly.</title>
        <authorList>
            <person name="Kang M."/>
        </authorList>
    </citation>
    <scope>NUCLEOTIDE SEQUENCE</scope>
    <source>
        <strain evidence="2">AW1</strain>
    </source>
</reference>